<evidence type="ECO:0000313" key="5">
    <source>
        <dbReference type="Proteomes" id="UP000190229"/>
    </source>
</evidence>
<dbReference type="EMBL" id="MWPS01000022">
    <property type="protein sequence ID" value="OPG16127.1"/>
    <property type="molecule type" value="Genomic_DNA"/>
</dbReference>
<dbReference type="OrthoDB" id="481529at2"/>
<reference evidence="3 5" key="2">
    <citation type="submission" date="2017-02" db="EMBL/GenBank/DDBJ databases">
        <title>Draft genome of Acidibacillus ferrooxidans Huett2.</title>
        <authorList>
            <person name="Schopf S."/>
        </authorList>
    </citation>
    <scope>NUCLEOTIDE SEQUENCE [LARGE SCALE GENOMIC DNA]</scope>
    <source>
        <strain evidence="3 5">Huett2</strain>
    </source>
</reference>
<dbReference type="RefSeq" id="WP_067564977.1">
    <property type="nucleotide sequence ID" value="NZ_LSUQ01000028.1"/>
</dbReference>
<keyword evidence="1" id="KW-1133">Transmembrane helix</keyword>
<accession>A0A162SFT2</accession>
<keyword evidence="1" id="KW-0812">Transmembrane</keyword>
<gene>
    <name evidence="2" type="ORF">AYW79_09710</name>
    <name evidence="3" type="ORF">B2M26_08790</name>
</gene>
<dbReference type="Proteomes" id="UP000077421">
    <property type="component" value="Unassembled WGS sequence"/>
</dbReference>
<comment type="caution">
    <text evidence="2">The sequence shown here is derived from an EMBL/GenBank/DDBJ whole genome shotgun (WGS) entry which is preliminary data.</text>
</comment>
<proteinExistence type="predicted"/>
<feature type="transmembrane region" description="Helical" evidence="1">
    <location>
        <begin position="44"/>
        <end position="63"/>
    </location>
</feature>
<evidence type="ECO:0000256" key="1">
    <source>
        <dbReference type="SAM" id="Phobius"/>
    </source>
</evidence>
<keyword evidence="5" id="KW-1185">Reference proteome</keyword>
<reference evidence="2 4" key="1">
    <citation type="submission" date="2016-02" db="EMBL/GenBank/DDBJ databases">
        <title>Draft genome sequence of Acidibacillus ferrooxidans SLC66.</title>
        <authorList>
            <person name="Oliveira G."/>
            <person name="Nancucheo I."/>
            <person name="Dall'Agnol H."/>
            <person name="Johnson B."/>
            <person name="Oliveira R."/>
            <person name="Nunes G.L."/>
            <person name="Tzotzos G."/>
            <person name="Orellana S.C."/>
            <person name="Salim A.C."/>
            <person name="Araujo F.M."/>
        </authorList>
    </citation>
    <scope>NUCLEOTIDE SEQUENCE [LARGE SCALE GENOMIC DNA]</scope>
    <source>
        <strain evidence="2 4">SLC66</strain>
    </source>
</reference>
<evidence type="ECO:0000313" key="4">
    <source>
        <dbReference type="Proteomes" id="UP000077421"/>
    </source>
</evidence>
<dbReference type="STRING" id="1765683.B2M26_08790"/>
<dbReference type="Proteomes" id="UP000190229">
    <property type="component" value="Unassembled WGS sequence"/>
</dbReference>
<evidence type="ECO:0000313" key="3">
    <source>
        <dbReference type="EMBL" id="OPG16127.1"/>
    </source>
</evidence>
<dbReference type="AlphaFoldDB" id="A0A162SFT2"/>
<evidence type="ECO:0000313" key="2">
    <source>
        <dbReference type="EMBL" id="OAG93622.1"/>
    </source>
</evidence>
<organism evidence="2 4">
    <name type="scientific">Ferroacidibacillus organovorans</name>
    <dbReference type="NCBI Taxonomy" id="1765683"/>
    <lineage>
        <taxon>Bacteria</taxon>
        <taxon>Bacillati</taxon>
        <taxon>Bacillota</taxon>
        <taxon>Bacilli</taxon>
        <taxon>Bacillales</taxon>
        <taxon>Alicyclobacillaceae</taxon>
        <taxon>Ferroacidibacillus</taxon>
    </lineage>
</organism>
<name>A0A162SFT2_9BACL</name>
<dbReference type="EMBL" id="LSUQ01000028">
    <property type="protein sequence ID" value="OAG93622.1"/>
    <property type="molecule type" value="Genomic_DNA"/>
</dbReference>
<sequence length="103" mass="11749">MRRLDWMIASGFVLLGLLCLMIAGEIFVSDPMMAGMMGANPKSSALFIVILILFVMMVMVLLVRMNLDKKNAPSVRCLHCSQRLKSEWRVCPYCGQHRSQIWE</sequence>
<keyword evidence="1" id="KW-0472">Membrane</keyword>
<evidence type="ECO:0008006" key="6">
    <source>
        <dbReference type="Google" id="ProtNLM"/>
    </source>
</evidence>
<protein>
    <recommendedName>
        <fullName evidence="6">Zinc-ribbon domain-containing protein</fullName>
    </recommendedName>
</protein>